<proteinExistence type="predicted"/>
<dbReference type="AlphaFoldDB" id="A0A837CC27"/>
<organism evidence="1 2">
    <name type="scientific">Bradyrhizobium diazoefficiens SEMIA 5080</name>
    <dbReference type="NCBI Taxonomy" id="754504"/>
    <lineage>
        <taxon>Bacteria</taxon>
        <taxon>Pseudomonadati</taxon>
        <taxon>Pseudomonadota</taxon>
        <taxon>Alphaproteobacteria</taxon>
        <taxon>Hyphomicrobiales</taxon>
        <taxon>Nitrobacteraceae</taxon>
        <taxon>Bradyrhizobium</taxon>
    </lineage>
</organism>
<comment type="caution">
    <text evidence="1">The sequence shown here is derived from an EMBL/GenBank/DDBJ whole genome shotgun (WGS) entry which is preliminary data.</text>
</comment>
<dbReference type="EMBL" id="ADOU02000005">
    <property type="protein sequence ID" value="KGJ66864.1"/>
    <property type="molecule type" value="Genomic_DNA"/>
</dbReference>
<gene>
    <name evidence="1" type="ORF">BJA5080_03483</name>
</gene>
<accession>A0A837CC27</accession>
<reference evidence="1 2" key="1">
    <citation type="journal article" date="2014" name="BMC Genomics">
        <title>Comparative genomics of Bradyrhizobium japonicum CPAC 15 and Bradyrhizobium diazoefficiens CPAC 7: elite model strains for understanding symbiotic performance with soybean.</title>
        <authorList>
            <person name="Siqueira A.F."/>
            <person name="Ormeno-Orrillo E."/>
            <person name="Souza R.C."/>
            <person name="Rodrigues E.P."/>
            <person name="Almeida L.G."/>
            <person name="Barcellos F.G."/>
            <person name="Batista J.S."/>
            <person name="Nakatami A.S."/>
            <person name="Martinez-Romero E."/>
            <person name="Vasconcelos A.T."/>
            <person name="Hungria M."/>
        </authorList>
    </citation>
    <scope>NUCLEOTIDE SEQUENCE [LARGE SCALE GENOMIC DNA]</scope>
    <source>
        <strain evidence="1 2">SEMIA 5080</strain>
    </source>
</reference>
<dbReference type="Proteomes" id="UP000024900">
    <property type="component" value="Unassembled WGS sequence"/>
</dbReference>
<evidence type="ECO:0000313" key="1">
    <source>
        <dbReference type="EMBL" id="KGJ66864.1"/>
    </source>
</evidence>
<sequence length="79" mass="8443">MHAHGLLGLNEQGLAVTRQAIPELDTPLCESAKASSFDLQSQTRHQYDSVHQCDGFSQYAKSTQNAVGAPAPSISSEKS</sequence>
<name>A0A837CC27_9BRAD</name>
<protein>
    <submittedName>
        <fullName evidence="1">Uncharacterized protein</fullName>
    </submittedName>
</protein>
<evidence type="ECO:0000313" key="2">
    <source>
        <dbReference type="Proteomes" id="UP000024900"/>
    </source>
</evidence>